<evidence type="ECO:0000313" key="4">
    <source>
        <dbReference type="Proteomes" id="UP000320160"/>
    </source>
</evidence>
<dbReference type="SUPFAM" id="SSF82171">
    <property type="entry name" value="DPP6 N-terminal domain-like"/>
    <property type="match status" value="1"/>
</dbReference>
<accession>A0A553WA55</accession>
<dbReference type="InterPro" id="IPR001375">
    <property type="entry name" value="Peptidase_S9_cat"/>
</dbReference>
<dbReference type="EMBL" id="VKKU01000002">
    <property type="protein sequence ID" value="TSB01578.1"/>
    <property type="molecule type" value="Genomic_DNA"/>
</dbReference>
<organism evidence="3 4">
    <name type="scientific">Sphingorhabdus contaminans</name>
    <dbReference type="NCBI Taxonomy" id="1343899"/>
    <lineage>
        <taxon>Bacteria</taxon>
        <taxon>Pseudomonadati</taxon>
        <taxon>Pseudomonadota</taxon>
        <taxon>Alphaproteobacteria</taxon>
        <taxon>Sphingomonadales</taxon>
        <taxon>Sphingomonadaceae</taxon>
        <taxon>Sphingorhabdus</taxon>
    </lineage>
</organism>
<gene>
    <name evidence="3" type="ORF">FOM92_10345</name>
</gene>
<evidence type="ECO:0000259" key="2">
    <source>
        <dbReference type="Pfam" id="PF00326"/>
    </source>
</evidence>
<dbReference type="PANTHER" id="PTHR42776">
    <property type="entry name" value="SERINE PEPTIDASE S9 FAMILY MEMBER"/>
    <property type="match status" value="1"/>
</dbReference>
<dbReference type="Proteomes" id="UP000320160">
    <property type="component" value="Unassembled WGS sequence"/>
</dbReference>
<reference evidence="3 4" key="1">
    <citation type="submission" date="2019-07" db="EMBL/GenBank/DDBJ databases">
        <authorList>
            <person name="Park M."/>
        </authorList>
    </citation>
    <scope>NUCLEOTIDE SEQUENCE [LARGE SCALE GENOMIC DNA]</scope>
    <source>
        <strain evidence="3 4">KCTC32445</strain>
    </source>
</reference>
<keyword evidence="4" id="KW-1185">Reference proteome</keyword>
<feature type="domain" description="Peptidase S9 prolyl oligopeptidase catalytic" evidence="2">
    <location>
        <begin position="613"/>
        <end position="769"/>
    </location>
</feature>
<comment type="caution">
    <text evidence="3">The sequence shown here is derived from an EMBL/GenBank/DDBJ whole genome shotgun (WGS) entry which is preliminary data.</text>
</comment>
<dbReference type="InterPro" id="IPR029058">
    <property type="entry name" value="AB_hydrolase_fold"/>
</dbReference>
<dbReference type="GO" id="GO:0006508">
    <property type="term" value="P:proteolysis"/>
    <property type="evidence" value="ECO:0007669"/>
    <property type="project" value="InterPro"/>
</dbReference>
<dbReference type="Pfam" id="PF00326">
    <property type="entry name" value="Peptidase_S9"/>
    <property type="match status" value="1"/>
</dbReference>
<keyword evidence="1" id="KW-0378">Hydrolase</keyword>
<proteinExistence type="predicted"/>
<evidence type="ECO:0000256" key="1">
    <source>
        <dbReference type="ARBA" id="ARBA00022801"/>
    </source>
</evidence>
<dbReference type="OrthoDB" id="100212at2"/>
<dbReference type="SUPFAM" id="SSF53474">
    <property type="entry name" value="alpha/beta-Hydrolases"/>
    <property type="match status" value="1"/>
</dbReference>
<evidence type="ECO:0000313" key="3">
    <source>
        <dbReference type="EMBL" id="TSB01578.1"/>
    </source>
</evidence>
<dbReference type="GO" id="GO:0004252">
    <property type="term" value="F:serine-type endopeptidase activity"/>
    <property type="evidence" value="ECO:0007669"/>
    <property type="project" value="TreeGrafter"/>
</dbReference>
<dbReference type="Gene3D" id="3.40.50.1820">
    <property type="entry name" value="alpha/beta hydrolase"/>
    <property type="match status" value="1"/>
</dbReference>
<sequence length="803" mass="87740">MHRIIRFITGERAPLFRGGSGHVRRSMKSALVITLLQAGSISAIGAANAQESFTVEDSIELARFSDPYPRGRGEAKLNISPDGRYLAVVTTRGVIASDQLESKLLIFDLSGLAKGGKSFEPDSFQPIRSVTVSGKVRVYAGDYGSLISSVKWGSRPGAIYYLAEAEGGRRDLYRLNVDKDRSPERISDGKSGVASFGERSGRLVFASIPPYVERPGVPDTRQVNASAYDITGANMAQLIVPQQWDKIGQMNPDLYILAADGGPSLVGPISGAGMYPAKYTELLDPAISQDGRHAIVLATAPASPPEWQNYERIPGATLATGPATEEGVRPHFSWPIIYAIADLEKGTFEPLANAPITQLLGYRDLPAASWSEDGKWVVITGLYHPLKANGDHAKKDRRPCAVAIVEVANKGFSCLLESRSGLNDKPFEYVSGVRFIGKAQLEVMWSAKGAAATRLVYERKNKQWNKVPAAAALAEKAPAKLDIVLKQDFNVPPALWLKQAGKPDQFLWTPTPDVDLSKSAVAKEFVWSDSTGHQWKGTLLTPPGYERGVKYPLIVQTHSGYIPNEFFTDGAFTSGYAGRPLADAGFVVLQMHNRSETWMTDQEIPAFQAGLDAAIDKLADMGLVDAARVGLIGFSRTAHHVRSVLVRSPDRYAVAAITDGIDHSYMQELIWNNGEAPVVYGTQPYGPGLKKWMEEAPGFNLHRVKAPLMVTAITLGSVLMEWEVYASLKLQGKPVTFLYIPDGQHVLQNPLERLASQGTTFDWFRFWLQGVEDNSPDKAGQYESWRSMRSKACAANQVSQALC</sequence>
<name>A0A553WA55_9SPHN</name>
<protein>
    <submittedName>
        <fullName evidence="3">Prolyl oligopeptidase family serine peptidase</fullName>
    </submittedName>
</protein>
<dbReference type="PANTHER" id="PTHR42776:SF27">
    <property type="entry name" value="DIPEPTIDYL PEPTIDASE FAMILY MEMBER 6"/>
    <property type="match status" value="1"/>
</dbReference>
<dbReference type="AlphaFoldDB" id="A0A553WA55"/>